<evidence type="ECO:0000313" key="3">
    <source>
        <dbReference type="EMBL" id="PZO69711.1"/>
    </source>
</evidence>
<dbReference type="EMBL" id="QFMX01000147">
    <property type="protein sequence ID" value="PZO69711.1"/>
    <property type="molecule type" value="Genomic_DNA"/>
</dbReference>
<gene>
    <name evidence="3" type="ORF">DI640_15240</name>
</gene>
<dbReference type="InterPro" id="IPR012910">
    <property type="entry name" value="Plug_dom"/>
</dbReference>
<dbReference type="PANTHER" id="PTHR47234">
    <property type="match status" value="1"/>
</dbReference>
<keyword evidence="1" id="KW-0813">Transport</keyword>
<sequence>LPSGTDLSGVNASYASGVNLRGLGSDATLVLVNGRRLAGSGAKADFADLSTIPTAAVDRVEVLLDGGSAIYGSDAVGGVVNIILKSDFEGTETRLRAGGVADGPAGEYGFGQTVGGRWTSGSGLISYEYLDREALPASERPRAGNADLRPYGGTDRRTYYSAPGNIVGYDPEFGGYASLFAIPATDAPLAPGDFRPGETNLDNHLAGTNVLGRQTRHSVFAAMNQAIGAVTVSGDLRYGRRDFDTRSGAPTAILTVDSRNPYFVSPVGASQHEIAYSFRNDIGNTRTSGQVENIGASIGAEADIGSRWRASGYIAYARDASENHTSNQINSLFLSEALGRSPDDPDTAYDPARDGYFNPFGVGDNPRESLSELAKLGARLII</sequence>
<feature type="non-terminal residue" evidence="3">
    <location>
        <position position="382"/>
    </location>
</feature>
<dbReference type="PANTHER" id="PTHR47234:SF1">
    <property type="entry name" value="TONB-DEPENDENT RECEPTOR"/>
    <property type="match status" value="1"/>
</dbReference>
<keyword evidence="1" id="KW-0472">Membrane</keyword>
<comment type="subcellular location">
    <subcellularLocation>
        <location evidence="1">Cell outer membrane</location>
        <topology evidence="1">Multi-pass membrane protein</topology>
    </subcellularLocation>
</comment>
<dbReference type="Pfam" id="PF07715">
    <property type="entry name" value="Plug"/>
    <property type="match status" value="1"/>
</dbReference>
<keyword evidence="1" id="KW-1134">Transmembrane beta strand</keyword>
<dbReference type="InterPro" id="IPR039426">
    <property type="entry name" value="TonB-dep_rcpt-like"/>
</dbReference>
<reference evidence="3 4" key="1">
    <citation type="submission" date="2017-08" db="EMBL/GenBank/DDBJ databases">
        <title>Infants hospitalized years apart are colonized by the same room-sourced microbial strains.</title>
        <authorList>
            <person name="Brooks B."/>
            <person name="Olm M.R."/>
            <person name="Firek B.A."/>
            <person name="Baker R."/>
            <person name="Thomas B.C."/>
            <person name="Morowitz M.J."/>
            <person name="Banfield J.F."/>
        </authorList>
    </citation>
    <scope>NUCLEOTIDE SEQUENCE [LARGE SCALE GENOMIC DNA]</scope>
    <source>
        <strain evidence="3">S2_018_000_R3_119</strain>
    </source>
</reference>
<keyword evidence="1" id="KW-0998">Cell outer membrane</keyword>
<keyword evidence="1" id="KW-0812">Transmembrane</keyword>
<dbReference type="GO" id="GO:0009279">
    <property type="term" value="C:cell outer membrane"/>
    <property type="evidence" value="ECO:0007669"/>
    <property type="project" value="UniProtKB-SubCell"/>
</dbReference>
<dbReference type="InterPro" id="IPR037066">
    <property type="entry name" value="Plug_dom_sf"/>
</dbReference>
<dbReference type="AlphaFoldDB" id="A0A2W5AFZ3"/>
<feature type="domain" description="TonB-dependent receptor plug" evidence="2">
    <location>
        <begin position="9"/>
        <end position="79"/>
    </location>
</feature>
<comment type="similarity">
    <text evidence="1">Belongs to the TonB-dependent receptor family.</text>
</comment>
<protein>
    <submittedName>
        <fullName evidence="3">TonB-dependent receptor</fullName>
    </submittedName>
</protein>
<evidence type="ECO:0000313" key="4">
    <source>
        <dbReference type="Proteomes" id="UP000249555"/>
    </source>
</evidence>
<comment type="caution">
    <text evidence="3">The sequence shown here is derived from an EMBL/GenBank/DDBJ whole genome shotgun (WGS) entry which is preliminary data.</text>
</comment>
<proteinExistence type="inferred from homology"/>
<dbReference type="Gene3D" id="2.170.130.10">
    <property type="entry name" value="TonB-dependent receptor, plug domain"/>
    <property type="match status" value="1"/>
</dbReference>
<dbReference type="Proteomes" id="UP000249555">
    <property type="component" value="Unassembled WGS sequence"/>
</dbReference>
<name>A0A2W5AFZ3_9SPHN</name>
<accession>A0A2W5AFZ3</accession>
<evidence type="ECO:0000259" key="2">
    <source>
        <dbReference type="Pfam" id="PF07715"/>
    </source>
</evidence>
<dbReference type="PROSITE" id="PS52016">
    <property type="entry name" value="TONB_DEPENDENT_REC_3"/>
    <property type="match status" value="1"/>
</dbReference>
<organism evidence="3 4">
    <name type="scientific">Sphingomonas taxi</name>
    <dbReference type="NCBI Taxonomy" id="1549858"/>
    <lineage>
        <taxon>Bacteria</taxon>
        <taxon>Pseudomonadati</taxon>
        <taxon>Pseudomonadota</taxon>
        <taxon>Alphaproteobacteria</taxon>
        <taxon>Sphingomonadales</taxon>
        <taxon>Sphingomonadaceae</taxon>
        <taxon>Sphingomonas</taxon>
    </lineage>
</organism>
<evidence type="ECO:0000256" key="1">
    <source>
        <dbReference type="PROSITE-ProRule" id="PRU01360"/>
    </source>
</evidence>
<dbReference type="SUPFAM" id="SSF56935">
    <property type="entry name" value="Porins"/>
    <property type="match status" value="1"/>
</dbReference>
<keyword evidence="3" id="KW-0675">Receptor</keyword>
<feature type="non-terminal residue" evidence="3">
    <location>
        <position position="1"/>
    </location>
</feature>